<evidence type="ECO:0000256" key="12">
    <source>
        <dbReference type="SAM" id="Phobius"/>
    </source>
</evidence>
<dbReference type="Gene3D" id="1.10.3590.10">
    <property type="entry name" value="acid-sensing ion channel 1 domain"/>
    <property type="match status" value="1"/>
</dbReference>
<protein>
    <recommendedName>
        <fullName evidence="15">Acid sensing ion channel subunit 1</fullName>
    </recommendedName>
</protein>
<keyword evidence="9 11" id="KW-0739">Sodium transport</keyword>
<keyword evidence="8 12" id="KW-0472">Membrane</keyword>
<keyword evidence="6" id="KW-0915">Sodium</keyword>
<dbReference type="GO" id="GO:0015280">
    <property type="term" value="F:ligand-gated sodium channel activity"/>
    <property type="evidence" value="ECO:0007669"/>
    <property type="project" value="TreeGrafter"/>
</dbReference>
<keyword evidence="2 11" id="KW-0813">Transport</keyword>
<dbReference type="GeneTree" id="ENSGT00940000158414"/>
<reference evidence="13" key="3">
    <citation type="submission" date="2025-09" db="UniProtKB">
        <authorList>
            <consortium name="Ensembl"/>
        </authorList>
    </citation>
    <scope>IDENTIFICATION</scope>
</reference>
<evidence type="ECO:0000256" key="4">
    <source>
        <dbReference type="ARBA" id="ARBA00022692"/>
    </source>
</evidence>
<comment type="similarity">
    <text evidence="11">Belongs to the amiloride-sensitive sodium channel (TC 1.A.6) family.</text>
</comment>
<dbReference type="Proteomes" id="UP000472272">
    <property type="component" value="Chromosome 1"/>
</dbReference>
<dbReference type="GO" id="GO:0005886">
    <property type="term" value="C:plasma membrane"/>
    <property type="evidence" value="ECO:0007669"/>
    <property type="project" value="TreeGrafter"/>
</dbReference>
<keyword evidence="5 12" id="KW-1133">Transmembrane helix</keyword>
<evidence type="ECO:0000256" key="1">
    <source>
        <dbReference type="ARBA" id="ARBA00004141"/>
    </source>
</evidence>
<keyword evidence="7 11" id="KW-0406">Ion transport</keyword>
<feature type="transmembrane region" description="Helical" evidence="12">
    <location>
        <begin position="44"/>
        <end position="62"/>
    </location>
</feature>
<evidence type="ECO:0000313" key="13">
    <source>
        <dbReference type="Ensembl" id="ENSPMRP00000024666.1"/>
    </source>
</evidence>
<name>A0A670JJT5_PODMU</name>
<dbReference type="PANTHER" id="PTHR11690:SF222">
    <property type="entry name" value="AMILORIDE-SENSITIVE SODIUM CHANNEL SUBUNIT GAMMA"/>
    <property type="match status" value="1"/>
</dbReference>
<keyword evidence="3 11" id="KW-0894">Sodium channel</keyword>
<dbReference type="PANTHER" id="PTHR11690">
    <property type="entry name" value="AMILORIDE-SENSITIVE SODIUM CHANNEL-RELATED"/>
    <property type="match status" value="1"/>
</dbReference>
<evidence type="ECO:0008006" key="15">
    <source>
        <dbReference type="Google" id="ProtNLM"/>
    </source>
</evidence>
<evidence type="ECO:0000256" key="9">
    <source>
        <dbReference type="ARBA" id="ARBA00023201"/>
    </source>
</evidence>
<comment type="subcellular location">
    <subcellularLocation>
        <location evidence="1">Membrane</location>
        <topology evidence="1">Multi-pass membrane protein</topology>
    </subcellularLocation>
</comment>
<organism evidence="13 14">
    <name type="scientific">Podarcis muralis</name>
    <name type="common">Wall lizard</name>
    <name type="synonym">Lacerta muralis</name>
    <dbReference type="NCBI Taxonomy" id="64176"/>
    <lineage>
        <taxon>Eukaryota</taxon>
        <taxon>Metazoa</taxon>
        <taxon>Chordata</taxon>
        <taxon>Craniata</taxon>
        <taxon>Vertebrata</taxon>
        <taxon>Euteleostomi</taxon>
        <taxon>Lepidosauria</taxon>
        <taxon>Squamata</taxon>
        <taxon>Bifurcata</taxon>
        <taxon>Unidentata</taxon>
        <taxon>Episquamata</taxon>
        <taxon>Laterata</taxon>
        <taxon>Lacertibaenia</taxon>
        <taxon>Lacertidae</taxon>
        <taxon>Podarcis</taxon>
    </lineage>
</organism>
<dbReference type="Ensembl" id="ENSPMRT00000026172.1">
    <property type="protein sequence ID" value="ENSPMRP00000024666.1"/>
    <property type="gene ID" value="ENSPMRG00000015936.1"/>
</dbReference>
<dbReference type="AlphaFoldDB" id="A0A670JJT5"/>
<dbReference type="InterPro" id="IPR001873">
    <property type="entry name" value="ENaC"/>
</dbReference>
<proteinExistence type="inferred from homology"/>
<keyword evidence="10 11" id="KW-0407">Ion channel</keyword>
<sequence length="227" mass="25203">EGRICSPSSGTGSSGIRLEEFARSSTLHGISHIFRHGCNTGCKFLWIVAFLGSLGFLIHVYADRVDFYFQYPHDTTLEEETLPSLTFPAITICNLNPLRFSQLSGHDLYWAGEYLGFLDGDDKIAVSKGEDGDIREVLSKKLMQKNLHYFSHLTVKQYLMLQVILWVGGLIGNNSRVAGSGVCVWFSVVGFAVVGRTDCFGWDEPKVLCVDVGRNFMACLDTPGYTL</sequence>
<dbReference type="Gene3D" id="1.10.287.770">
    <property type="entry name" value="YojJ-like"/>
    <property type="match status" value="1"/>
</dbReference>
<evidence type="ECO:0000256" key="5">
    <source>
        <dbReference type="ARBA" id="ARBA00022989"/>
    </source>
</evidence>
<dbReference type="Pfam" id="PF00858">
    <property type="entry name" value="ASC"/>
    <property type="match status" value="1"/>
</dbReference>
<evidence type="ECO:0000256" key="10">
    <source>
        <dbReference type="ARBA" id="ARBA00023303"/>
    </source>
</evidence>
<reference evidence="13" key="2">
    <citation type="submission" date="2025-08" db="UniProtKB">
        <authorList>
            <consortium name="Ensembl"/>
        </authorList>
    </citation>
    <scope>IDENTIFICATION</scope>
</reference>
<reference evidence="13 14" key="1">
    <citation type="journal article" date="2019" name="Proc. Natl. Acad. Sci. U.S.A.">
        <title>Regulatory changes in pterin and carotenoid genes underlie balanced color polymorphisms in the wall lizard.</title>
        <authorList>
            <person name="Andrade P."/>
            <person name="Pinho C."/>
            <person name="Perez I de Lanuza G."/>
            <person name="Afonso S."/>
            <person name="Brejcha J."/>
            <person name="Rubin C.J."/>
            <person name="Wallerman O."/>
            <person name="Pereira P."/>
            <person name="Sabatino S.J."/>
            <person name="Bellati A."/>
            <person name="Pellitteri-Rosa D."/>
            <person name="Bosakova Z."/>
            <person name="Bunikis I."/>
            <person name="Carretero M.A."/>
            <person name="Feiner N."/>
            <person name="Marsik P."/>
            <person name="Pauperio F."/>
            <person name="Salvi D."/>
            <person name="Soler L."/>
            <person name="While G.M."/>
            <person name="Uller T."/>
            <person name="Font E."/>
            <person name="Andersson L."/>
            <person name="Carneiro M."/>
        </authorList>
    </citation>
    <scope>NUCLEOTIDE SEQUENCE</scope>
</reference>
<accession>A0A670JJT5</accession>
<evidence type="ECO:0000256" key="3">
    <source>
        <dbReference type="ARBA" id="ARBA00022461"/>
    </source>
</evidence>
<evidence type="ECO:0000256" key="6">
    <source>
        <dbReference type="ARBA" id="ARBA00023053"/>
    </source>
</evidence>
<keyword evidence="14" id="KW-1185">Reference proteome</keyword>
<evidence type="ECO:0000256" key="7">
    <source>
        <dbReference type="ARBA" id="ARBA00023065"/>
    </source>
</evidence>
<keyword evidence="4 11" id="KW-0812">Transmembrane</keyword>
<evidence type="ECO:0000256" key="8">
    <source>
        <dbReference type="ARBA" id="ARBA00023136"/>
    </source>
</evidence>
<evidence type="ECO:0000313" key="14">
    <source>
        <dbReference type="Proteomes" id="UP000472272"/>
    </source>
</evidence>
<evidence type="ECO:0000256" key="11">
    <source>
        <dbReference type="RuleBase" id="RU000679"/>
    </source>
</evidence>
<evidence type="ECO:0000256" key="2">
    <source>
        <dbReference type="ARBA" id="ARBA00022448"/>
    </source>
</evidence>